<evidence type="ECO:0000256" key="5">
    <source>
        <dbReference type="ARBA" id="ARBA00022989"/>
    </source>
</evidence>
<reference evidence="10 11" key="1">
    <citation type="submission" date="2020-08" db="EMBL/GenBank/DDBJ databases">
        <title>Plant Genome Project.</title>
        <authorList>
            <person name="Zhang R.-G."/>
        </authorList>
    </citation>
    <scope>NUCLEOTIDE SEQUENCE [LARGE SCALE GENOMIC DNA]</scope>
    <source>
        <tissue evidence="10">Rhizome</tissue>
    </source>
</reference>
<dbReference type="Pfam" id="PF04193">
    <property type="entry name" value="PQ-loop"/>
    <property type="match status" value="2"/>
</dbReference>
<feature type="region of interest" description="Disordered" evidence="8">
    <location>
        <begin position="64"/>
        <end position="92"/>
    </location>
</feature>
<feature type="transmembrane region" description="Helical" evidence="9">
    <location>
        <begin position="161"/>
        <end position="182"/>
    </location>
</feature>
<name>A0A8J5FII3_ZINOF</name>
<comment type="caution">
    <text evidence="10">The sequence shown here is derived from an EMBL/GenBank/DDBJ whole genome shotgun (WGS) entry which is preliminary data.</text>
</comment>
<dbReference type="EMBL" id="JACMSC010000014">
    <property type="protein sequence ID" value="KAG6488947.1"/>
    <property type="molecule type" value="Genomic_DNA"/>
</dbReference>
<evidence type="ECO:0000313" key="11">
    <source>
        <dbReference type="Proteomes" id="UP000734854"/>
    </source>
</evidence>
<dbReference type="Gene3D" id="1.20.1280.290">
    <property type="match status" value="2"/>
</dbReference>
<keyword evidence="3 9" id="KW-0812">Transmembrane</keyword>
<keyword evidence="5 9" id="KW-1133">Transmembrane helix</keyword>
<evidence type="ECO:0008006" key="12">
    <source>
        <dbReference type="Google" id="ProtNLM"/>
    </source>
</evidence>
<evidence type="ECO:0000256" key="9">
    <source>
        <dbReference type="SAM" id="Phobius"/>
    </source>
</evidence>
<dbReference type="SMART" id="SM00679">
    <property type="entry name" value="CTNS"/>
    <property type="match status" value="2"/>
</dbReference>
<keyword evidence="11" id="KW-1185">Reference proteome</keyword>
<feature type="transmembrane region" description="Helical" evidence="9">
    <location>
        <begin position="194"/>
        <end position="212"/>
    </location>
</feature>
<dbReference type="Proteomes" id="UP000734854">
    <property type="component" value="Unassembled WGS sequence"/>
</dbReference>
<evidence type="ECO:0000313" key="10">
    <source>
        <dbReference type="EMBL" id="KAG6488947.1"/>
    </source>
</evidence>
<dbReference type="PANTHER" id="PTHR12226">
    <property type="entry name" value="MANNOSE-P-DOLICHOL UTILIZATION DEFECT 1 LEC35 -RELATED"/>
    <property type="match status" value="1"/>
</dbReference>
<feature type="transmembrane region" description="Helical" evidence="9">
    <location>
        <begin position="224"/>
        <end position="243"/>
    </location>
</feature>
<comment type="similarity">
    <text evidence="7">Belongs to the MPDU1 (TC 2.A.43.3) family.</text>
</comment>
<keyword evidence="6 9" id="KW-0472">Membrane</keyword>
<evidence type="ECO:0000256" key="4">
    <source>
        <dbReference type="ARBA" id="ARBA00022737"/>
    </source>
</evidence>
<keyword evidence="2" id="KW-0813">Transport</keyword>
<gene>
    <name evidence="10" type="ORF">ZIOFF_050205</name>
</gene>
<dbReference type="PANTHER" id="PTHR12226:SF2">
    <property type="entry name" value="MANNOSE-P-DOLICHOL UTILIZATION DEFECT 1 PROTEIN"/>
    <property type="match status" value="1"/>
</dbReference>
<evidence type="ECO:0000256" key="1">
    <source>
        <dbReference type="ARBA" id="ARBA00004141"/>
    </source>
</evidence>
<dbReference type="InterPro" id="IPR006603">
    <property type="entry name" value="PQ-loop_rpt"/>
</dbReference>
<keyword evidence="4" id="KW-0677">Repeat</keyword>
<comment type="subcellular location">
    <subcellularLocation>
        <location evidence="1">Membrane</location>
        <topology evidence="1">Multi-pass membrane protein</topology>
    </subcellularLocation>
</comment>
<evidence type="ECO:0000256" key="8">
    <source>
        <dbReference type="SAM" id="MobiDB-lite"/>
    </source>
</evidence>
<evidence type="ECO:0000256" key="2">
    <source>
        <dbReference type="ARBA" id="ARBA00022448"/>
    </source>
</evidence>
<accession>A0A8J5FII3</accession>
<organism evidence="10 11">
    <name type="scientific">Zingiber officinale</name>
    <name type="common">Ginger</name>
    <name type="synonym">Amomum zingiber</name>
    <dbReference type="NCBI Taxonomy" id="94328"/>
    <lineage>
        <taxon>Eukaryota</taxon>
        <taxon>Viridiplantae</taxon>
        <taxon>Streptophyta</taxon>
        <taxon>Embryophyta</taxon>
        <taxon>Tracheophyta</taxon>
        <taxon>Spermatophyta</taxon>
        <taxon>Magnoliopsida</taxon>
        <taxon>Liliopsida</taxon>
        <taxon>Zingiberales</taxon>
        <taxon>Zingiberaceae</taxon>
        <taxon>Zingiber</taxon>
    </lineage>
</organism>
<proteinExistence type="inferred from homology"/>
<evidence type="ECO:0000256" key="6">
    <source>
        <dbReference type="ARBA" id="ARBA00023136"/>
    </source>
</evidence>
<dbReference type="InterPro" id="IPR016817">
    <property type="entry name" value="MannP-dilichol_defect-1"/>
</dbReference>
<sequence length="397" mass="44165">MRQGGHAREFANGWDRAMAIGWSGHLRSRESELRRATPAKGESEVGARCRTTARRVTCQRGRKSCSGNKREIDPIQSSTSPPSDFVNDDADEEEREAEMELEILGMNFGCVLGALQEWEFPEKNCVLPLVSKLLGYCIVAASTTVKLPQILKILKHNSVRGLSLVAFELEVVGYTIALAYCVHKELPFSAYGELLFLLIQAIILVAIIYYYSQPLGGKTWIKPLLYCAIAPTIIAGQIDPFLFEALYASQHFIFFSARVPQIWTNYKNKSTGELSFLTCFMNFAGSIVRVFTSIQENAPVSGILVTFYDYGFNHRHHDERHHIKPDSFIPKTGSEKGEERELDQQASSAGMSMLFVTRSHSSGATKMLVGLPKPQNHGENSPCQLIVIALILVASLV</sequence>
<dbReference type="AlphaFoldDB" id="A0A8J5FII3"/>
<dbReference type="GO" id="GO:0016020">
    <property type="term" value="C:membrane"/>
    <property type="evidence" value="ECO:0007669"/>
    <property type="project" value="UniProtKB-SubCell"/>
</dbReference>
<evidence type="ECO:0000256" key="7">
    <source>
        <dbReference type="ARBA" id="ARBA00038475"/>
    </source>
</evidence>
<evidence type="ECO:0000256" key="3">
    <source>
        <dbReference type="ARBA" id="ARBA00022692"/>
    </source>
</evidence>
<protein>
    <recommendedName>
        <fullName evidence="12">Mannose-P-dolichol utilization defect 1 protein homolog</fullName>
    </recommendedName>
</protein>
<feature type="region of interest" description="Disordered" evidence="8">
    <location>
        <begin position="27"/>
        <end position="48"/>
    </location>
</feature>
<feature type="compositionally biased region" description="Basic and acidic residues" evidence="8">
    <location>
        <begin position="27"/>
        <end position="47"/>
    </location>
</feature>